<sequence length="1197" mass="131698">MLATTKALCLLALCLAADGVYSLATPGTPSNPPKYLAAAAQAQKRRNDALNAFMPLPAIDQTTLGNDVRPFLTKTTLLTKEELKIIKSDAPTLVNRMRKRELSSVEVTTAFCKATVIAQNLTNCVTEVLFEEALQRARYLDDFLARTGKVTGPLHGLPISLKDTFVTPSRPSSIGIAAYANEPTTTKSVVVQMMEDLGAISYVKTNVPTAMLMGETINNVWGETINPIHKQLTPGGSSGGEGALLAFRGSPLGIGTDIGGSIRIPGAYGHLYGLKPSLGRLPTWGARPAIQGQDIIYSVSGPMSSSLKSVKLFAESFLSEEAAPWTLDPKMVPIPWRRNVIKPRGRKLKFGLFPCNDGLATCHPPVERALKVTVKALKDAGHEVVDWKPIDPEGVQNISAQVFTLTGSDALLPVLQKFDEPLIGVLKLIFPTTGAPPPALTATKLRELVIKRNQLQKDHLDQWMKTGVDGVIAPVAVTTPARLRMDPLKAYGGFSGFGNLMDLPGCSFPVMYADKTLDPKRGPDWVPNSPRDSFIQTDYDADLWDGAPVGLQVLGPRLEEEKVLEMTEVIANAIKFKDRLKSELLFFFHMVEYANSFSRVLTTMTSYLPNPRSISRPFWRLCEAFVLQQADLDDEADGSGSGAEDSANSLHNYLSSSMLSRLPEEDAEPMYFDDPGASFINFKPNESLKITCLTIGSRGDVQPYIALCKGLLADGHQPKIATHREFEAWVRSHGIDFAPVEGDPAELMRICVEHGMFTYSFLREASQKFRGWIDELLSSAWQSCQGSDVLIESPSAMAGIHVAEALRIPYFRAFTMPWTRTKGYPHAFAVPDSKLGGTYNYMSYVMFDNLFWKAIAGQVNTWRKRELMLGDTSLSKMQPSKVPFLYNFSPSVVPPPPDYGEWVRVTGYWFLDEASDWTPPESLVSFLEKAREDNKRIVYIGFGSIVVSDPAALTRTVIQAVLTADVRCVLSKGWSDRLGNPASAKPEVPLPPEIHQITSAPHDWLFTQVDAVAHHGGAGTTGASLRAGVPTIIKPFFGDQFFFGTRVEDLGVGICLRKLNVTNFSKALWDATNSDRMIVKAKLLGEKIRKENGVETAIQALYRDLDYARTLVQRRWAHHLAPSTSSKEGEDHNVEFDLEGIEDTWTFIGHPDREFEFSPQSSHSEGEFDLRASAAAAAGVFQCGPIEEEDDEEDVAR</sequence>
<organism evidence="1">
    <name type="scientific">Ophidiomyces ophidiicola</name>
    <dbReference type="NCBI Taxonomy" id="1387563"/>
    <lineage>
        <taxon>Eukaryota</taxon>
        <taxon>Fungi</taxon>
        <taxon>Dikarya</taxon>
        <taxon>Ascomycota</taxon>
        <taxon>Pezizomycotina</taxon>
        <taxon>Eurotiomycetes</taxon>
        <taxon>Eurotiomycetidae</taxon>
        <taxon>Onygenales</taxon>
        <taxon>Onygenaceae</taxon>
        <taxon>Ophidiomyces</taxon>
    </lineage>
</organism>
<dbReference type="EC" id="2.4.1.173" evidence="1"/>
<gene>
    <name evidence="1" type="primary">ATG26</name>
    <name evidence="1" type="ORF">LOY88_001549</name>
</gene>
<evidence type="ECO:0000313" key="1">
    <source>
        <dbReference type="EMBL" id="KAI2390725.1"/>
    </source>
</evidence>
<keyword evidence="1" id="KW-0328">Glycosyltransferase</keyword>
<proteinExistence type="predicted"/>
<name>A0ACB8V3W1_9EURO</name>
<dbReference type="EMBL" id="JALBCA010000016">
    <property type="protein sequence ID" value="KAI2390725.1"/>
    <property type="molecule type" value="Genomic_DNA"/>
</dbReference>
<reference evidence="1" key="1">
    <citation type="journal article" date="2022" name="bioRxiv">
        <title>Population genetic analysis of Ophidiomyces ophidiicola, the causative agent of snake fungal disease, indicates recent introductions to the USA.</title>
        <authorList>
            <person name="Ladner J.T."/>
            <person name="Palmer J.M."/>
            <person name="Ettinger C.L."/>
            <person name="Stajich J.E."/>
            <person name="Farrell T.M."/>
            <person name="Glorioso B.M."/>
            <person name="Lawson B."/>
            <person name="Price S.J."/>
            <person name="Stengle A.G."/>
            <person name="Grear D.A."/>
            <person name="Lorch J.M."/>
        </authorList>
    </citation>
    <scope>NUCLEOTIDE SEQUENCE</scope>
    <source>
        <strain evidence="1">NWHC 24266-5</strain>
    </source>
</reference>
<comment type="caution">
    <text evidence="1">The sequence shown here is derived from an EMBL/GenBank/DDBJ whole genome shotgun (WGS) entry which is preliminary data.</text>
</comment>
<protein>
    <submittedName>
        <fullName evidence="1">Sterol 3-beta-glucosyltransferase</fullName>
        <ecNumber evidence="1">2.4.1.173</ecNumber>
    </submittedName>
</protein>
<accession>A0ACB8V3W1</accession>
<keyword evidence="1" id="KW-0808">Transferase</keyword>